<comment type="caution">
    <text evidence="2">The sequence shown here is derived from an EMBL/GenBank/DDBJ whole genome shotgun (WGS) entry which is preliminary data.</text>
</comment>
<dbReference type="InterPro" id="IPR029787">
    <property type="entry name" value="Nucleotide_cyclase"/>
</dbReference>
<dbReference type="Pfam" id="PF00990">
    <property type="entry name" value="GGDEF"/>
    <property type="match status" value="1"/>
</dbReference>
<dbReference type="EMBL" id="JBFMIA010000001">
    <property type="protein sequence ID" value="MEW9500695.1"/>
    <property type="molecule type" value="Genomic_DNA"/>
</dbReference>
<evidence type="ECO:0000259" key="1">
    <source>
        <dbReference type="PROSITE" id="PS50887"/>
    </source>
</evidence>
<keyword evidence="2" id="KW-0808">Transferase</keyword>
<dbReference type="PROSITE" id="PS50887">
    <property type="entry name" value="GGDEF"/>
    <property type="match status" value="1"/>
</dbReference>
<dbReference type="PANTHER" id="PTHR45138">
    <property type="entry name" value="REGULATORY COMPONENTS OF SENSORY TRANSDUCTION SYSTEM"/>
    <property type="match status" value="1"/>
</dbReference>
<keyword evidence="2" id="KW-0548">Nucleotidyltransferase</keyword>
<protein>
    <submittedName>
        <fullName evidence="2">Diguanylate cyclase</fullName>
        <ecNumber evidence="2">2.7.7.65</ecNumber>
    </submittedName>
</protein>
<dbReference type="SUPFAM" id="SSF55781">
    <property type="entry name" value="GAF domain-like"/>
    <property type="match status" value="2"/>
</dbReference>
<dbReference type="RefSeq" id="WP_367778012.1">
    <property type="nucleotide sequence ID" value="NZ_JBFMIA010000001.1"/>
</dbReference>
<organism evidence="2 3">
    <name type="scientific">Jeotgalibacillus marinus</name>
    <dbReference type="NCBI Taxonomy" id="86667"/>
    <lineage>
        <taxon>Bacteria</taxon>
        <taxon>Bacillati</taxon>
        <taxon>Bacillota</taxon>
        <taxon>Bacilli</taxon>
        <taxon>Bacillales</taxon>
        <taxon>Caryophanaceae</taxon>
        <taxon>Jeotgalibacillus</taxon>
    </lineage>
</organism>
<feature type="domain" description="GGDEF" evidence="1">
    <location>
        <begin position="480"/>
        <end position="608"/>
    </location>
</feature>
<dbReference type="GO" id="GO:0052621">
    <property type="term" value="F:diguanylate cyclase activity"/>
    <property type="evidence" value="ECO:0007669"/>
    <property type="project" value="UniProtKB-EC"/>
</dbReference>
<keyword evidence="3" id="KW-1185">Reference proteome</keyword>
<dbReference type="InterPro" id="IPR000160">
    <property type="entry name" value="GGDEF_dom"/>
</dbReference>
<dbReference type="InterPro" id="IPR050469">
    <property type="entry name" value="Diguanylate_Cyclase"/>
</dbReference>
<gene>
    <name evidence="2" type="ORF">AB1471_02640</name>
</gene>
<dbReference type="InterPro" id="IPR029016">
    <property type="entry name" value="GAF-like_dom_sf"/>
</dbReference>
<dbReference type="Gene3D" id="3.30.450.40">
    <property type="match status" value="2"/>
</dbReference>
<evidence type="ECO:0000313" key="2">
    <source>
        <dbReference type="EMBL" id="MEW9500695.1"/>
    </source>
</evidence>
<evidence type="ECO:0000313" key="3">
    <source>
        <dbReference type="Proteomes" id="UP001556040"/>
    </source>
</evidence>
<reference evidence="2 3" key="1">
    <citation type="journal article" date="1979" name="Int. J. Syst. Evol. Microbiol.">
        <title>Bacillus globisporus subsp. marinus subsp. nov.</title>
        <authorList>
            <person name="Liu H."/>
        </authorList>
    </citation>
    <scope>NUCLEOTIDE SEQUENCE [LARGE SCALE GENOMIC DNA]</scope>
    <source>
        <strain evidence="2 3">DSM 1297</strain>
    </source>
</reference>
<dbReference type="InterPro" id="IPR043128">
    <property type="entry name" value="Rev_trsase/Diguanyl_cyclase"/>
</dbReference>
<dbReference type="Proteomes" id="UP001556040">
    <property type="component" value="Unassembled WGS sequence"/>
</dbReference>
<dbReference type="NCBIfam" id="TIGR00254">
    <property type="entry name" value="GGDEF"/>
    <property type="match status" value="1"/>
</dbReference>
<accession>A0ABV3Q045</accession>
<dbReference type="SMART" id="SM00267">
    <property type="entry name" value="GGDEF"/>
    <property type="match status" value="1"/>
</dbReference>
<sequence>MKLQRLTDRFKAGVFDILSDSMTGQASVRSWYRQISKLFVNEFQVEKVQYFCVEEHQLHVYEQSEKVIVQGGESLIKQLKHQPFIRISITNGSVKAGDVLIPCYDHGNLLGVFCLRPSEQAEWFKVDPFVNEISKNLTVLFQNVMQMTSTSKEKKHYHELFEVTEVFNSIMDVNEILATIIESLRKTFPLFSFALYLSDDHENESDLPIKHLDYPSNNPFIHKAFVTSEVLLDEGAQAATLWAPLKGKQGVYGLLQVEANSLKTFPENDKEFIKNLSYTAGNALENAKLYQQSQKLIEDLQLINDLSHELNSNLNLSDMMRYLFEQITSAFSPSAIGFVLLQGDNMDILDDSSAFFKTQESELYLSITIEQFKEGEEALYITDLSAKINQETAYQSLVAVPMVHDEQLRGFCIVLHEEPYFFTFEMYKLLQLIVHHSTLAVGNSMLREELQEMINKDHLTDLFARNYLDQYIEQSMSDHDEGVFVLIDIDNFKRVNDTYGHQIGDEVIIQLADELKGLTANNGIGARWGGEELALYFPNTPIEIGLKTTEKLLNRVSKHTNPTITISCGITNWQRQQKDSLIKLVKRADEALYTAKKNGKNRIAYRWYEAIEWNA</sequence>
<dbReference type="PANTHER" id="PTHR45138:SF9">
    <property type="entry name" value="DIGUANYLATE CYCLASE DGCM-RELATED"/>
    <property type="match status" value="1"/>
</dbReference>
<dbReference type="EC" id="2.7.7.65" evidence="2"/>
<dbReference type="Gene3D" id="3.30.70.270">
    <property type="match status" value="1"/>
</dbReference>
<name>A0ABV3Q045_9BACL</name>
<proteinExistence type="predicted"/>
<dbReference type="CDD" id="cd01949">
    <property type="entry name" value="GGDEF"/>
    <property type="match status" value="1"/>
</dbReference>
<dbReference type="SUPFAM" id="SSF55073">
    <property type="entry name" value="Nucleotide cyclase"/>
    <property type="match status" value="1"/>
</dbReference>